<dbReference type="AlphaFoldDB" id="A0A4R8QHP1"/>
<proteinExistence type="predicted"/>
<accession>A0A4R8QHP1</accession>
<comment type="caution">
    <text evidence="1">The sequence shown here is derived from an EMBL/GenBank/DDBJ whole genome shotgun (WGS) entry which is preliminary data.</text>
</comment>
<dbReference type="Proteomes" id="UP000295083">
    <property type="component" value="Unassembled WGS sequence"/>
</dbReference>
<evidence type="ECO:0000313" key="2">
    <source>
        <dbReference type="Proteomes" id="UP000295083"/>
    </source>
</evidence>
<protein>
    <submittedName>
        <fullName evidence="1">Uncharacterized protein</fullName>
    </submittedName>
</protein>
<reference evidence="1 2" key="1">
    <citation type="submission" date="2018-11" db="EMBL/GenBank/DDBJ databases">
        <title>Genome sequence and assembly of Colletotrichum spinosum.</title>
        <authorList>
            <person name="Gan P."/>
            <person name="Shirasu K."/>
        </authorList>
    </citation>
    <scope>NUCLEOTIDE SEQUENCE [LARGE SCALE GENOMIC DNA]</scope>
    <source>
        <strain evidence="1 2">CBS 515.97</strain>
    </source>
</reference>
<sequence>MKGQIADEGPDRGYIICKWRRTSLVQSTGWPSIITEMVMARITLVKLNERQMTKLGCEYALAHVDGNVNWRWSSSGGNGGDEEQVEACPPTGSCYEVSAAVAWNAEERQGQ</sequence>
<keyword evidence="2" id="KW-1185">Reference proteome</keyword>
<organism evidence="1 2">
    <name type="scientific">Colletotrichum spinosum</name>
    <dbReference type="NCBI Taxonomy" id="1347390"/>
    <lineage>
        <taxon>Eukaryota</taxon>
        <taxon>Fungi</taxon>
        <taxon>Dikarya</taxon>
        <taxon>Ascomycota</taxon>
        <taxon>Pezizomycotina</taxon>
        <taxon>Sordariomycetes</taxon>
        <taxon>Hypocreomycetidae</taxon>
        <taxon>Glomerellales</taxon>
        <taxon>Glomerellaceae</taxon>
        <taxon>Colletotrichum</taxon>
        <taxon>Colletotrichum orbiculare species complex</taxon>
    </lineage>
</organism>
<dbReference type="EMBL" id="QAPG01000038">
    <property type="protein sequence ID" value="TDZ35664.1"/>
    <property type="molecule type" value="Genomic_DNA"/>
</dbReference>
<name>A0A4R8QHP1_9PEZI</name>
<gene>
    <name evidence="1" type="ORF">C8035_v007148</name>
</gene>
<evidence type="ECO:0000313" key="1">
    <source>
        <dbReference type="EMBL" id="TDZ35664.1"/>
    </source>
</evidence>